<dbReference type="AlphaFoldDB" id="A0A9W9AKZ8"/>
<comment type="caution">
    <text evidence="3">The sequence shown here is derived from an EMBL/GenBank/DDBJ whole genome shotgun (WGS) entry which is preliminary data.</text>
</comment>
<organism evidence="3 4">
    <name type="scientific">Lentinula aciculospora</name>
    <dbReference type="NCBI Taxonomy" id="153920"/>
    <lineage>
        <taxon>Eukaryota</taxon>
        <taxon>Fungi</taxon>
        <taxon>Dikarya</taxon>
        <taxon>Basidiomycota</taxon>
        <taxon>Agaricomycotina</taxon>
        <taxon>Agaricomycetes</taxon>
        <taxon>Agaricomycetidae</taxon>
        <taxon>Agaricales</taxon>
        <taxon>Marasmiineae</taxon>
        <taxon>Omphalotaceae</taxon>
        <taxon>Lentinula</taxon>
    </lineage>
</organism>
<evidence type="ECO:0000256" key="1">
    <source>
        <dbReference type="SAM" id="MobiDB-lite"/>
    </source>
</evidence>
<name>A0A9W9AKZ8_9AGAR</name>
<evidence type="ECO:0000313" key="3">
    <source>
        <dbReference type="EMBL" id="KAJ4485227.1"/>
    </source>
</evidence>
<accession>A0A9W9AKZ8</accession>
<keyword evidence="2" id="KW-0732">Signal</keyword>
<dbReference type="Proteomes" id="UP001150266">
    <property type="component" value="Unassembled WGS sequence"/>
</dbReference>
<keyword evidence="4" id="KW-1185">Reference proteome</keyword>
<feature type="chain" id="PRO_5040759132" evidence="2">
    <location>
        <begin position="24"/>
        <end position="229"/>
    </location>
</feature>
<sequence>MFCSSKSSSTLLLFAYFFALGLSTQSMRAFAAPIRGRSGPQLGTRDTPLASREFVSILQDRDGTIRISHPTPRDGLYTTYNETHAQYHGDGDSGDSMQRRSTEPFSSFRRNSARQFQESCEVQCGSQSANINDITAAEAALHAQFSSSQTGLSWGMGTSIGTNGSVFQVVNSVYAYGCDLGGGGQTTTSEEYTFQVECLSESCGSYVGMNRDKNSKRVFGRDVGGFKCN</sequence>
<gene>
    <name evidence="3" type="ORF">J3R30DRAFT_3696542</name>
</gene>
<feature type="region of interest" description="Disordered" evidence="1">
    <location>
        <begin position="84"/>
        <end position="103"/>
    </location>
</feature>
<reference evidence="3" key="1">
    <citation type="submission" date="2022-08" db="EMBL/GenBank/DDBJ databases">
        <title>A Global Phylogenomic Analysis of the Shiitake Genus Lentinula.</title>
        <authorList>
            <consortium name="DOE Joint Genome Institute"/>
            <person name="Sierra-Patev S."/>
            <person name="Min B."/>
            <person name="Naranjo-Ortiz M."/>
            <person name="Looney B."/>
            <person name="Konkel Z."/>
            <person name="Slot J.C."/>
            <person name="Sakamoto Y."/>
            <person name="Steenwyk J.L."/>
            <person name="Rokas A."/>
            <person name="Carro J."/>
            <person name="Camarero S."/>
            <person name="Ferreira P."/>
            <person name="Molpeceres G."/>
            <person name="Ruiz-Duenas F.J."/>
            <person name="Serrano A."/>
            <person name="Henrissat B."/>
            <person name="Drula E."/>
            <person name="Hughes K.W."/>
            <person name="Mata J.L."/>
            <person name="Ishikawa N.K."/>
            <person name="Vargas-Isla R."/>
            <person name="Ushijima S."/>
            <person name="Smith C.A."/>
            <person name="Ahrendt S."/>
            <person name="Andreopoulos W."/>
            <person name="He G."/>
            <person name="Labutti K."/>
            <person name="Lipzen A."/>
            <person name="Ng V."/>
            <person name="Riley R."/>
            <person name="Sandor L."/>
            <person name="Barry K."/>
            <person name="Martinez A.T."/>
            <person name="Xiao Y."/>
            <person name="Gibbons J.G."/>
            <person name="Terashima K."/>
            <person name="Grigoriev I.V."/>
            <person name="Hibbett D.S."/>
        </authorList>
    </citation>
    <scope>NUCLEOTIDE SEQUENCE</scope>
    <source>
        <strain evidence="3">JLM2183</strain>
    </source>
</reference>
<dbReference type="EMBL" id="JAOTPV010000003">
    <property type="protein sequence ID" value="KAJ4485227.1"/>
    <property type="molecule type" value="Genomic_DNA"/>
</dbReference>
<protein>
    <submittedName>
        <fullName evidence="3">Uncharacterized protein</fullName>
    </submittedName>
</protein>
<dbReference type="OrthoDB" id="2940892at2759"/>
<evidence type="ECO:0000313" key="4">
    <source>
        <dbReference type="Proteomes" id="UP001150266"/>
    </source>
</evidence>
<proteinExistence type="predicted"/>
<feature type="compositionally biased region" description="Basic and acidic residues" evidence="1">
    <location>
        <begin position="85"/>
        <end position="102"/>
    </location>
</feature>
<feature type="signal peptide" evidence="2">
    <location>
        <begin position="1"/>
        <end position="23"/>
    </location>
</feature>
<evidence type="ECO:0000256" key="2">
    <source>
        <dbReference type="SAM" id="SignalP"/>
    </source>
</evidence>